<protein>
    <submittedName>
        <fullName evidence="1">Uncharacterized protein</fullName>
    </submittedName>
</protein>
<evidence type="ECO:0000313" key="1">
    <source>
        <dbReference type="EMBL" id="RYB93171.1"/>
    </source>
</evidence>
<dbReference type="RefSeq" id="WP_129398172.1">
    <property type="nucleotide sequence ID" value="NZ_SDWT01000001.1"/>
</dbReference>
<gene>
    <name evidence="1" type="ORF">EUA93_01645</name>
</gene>
<evidence type="ECO:0000313" key="2">
    <source>
        <dbReference type="Proteomes" id="UP000294071"/>
    </source>
</evidence>
<organism evidence="1 2">
    <name type="scientific">Nocardioides oleivorans</name>
    <dbReference type="NCBI Taxonomy" id="273676"/>
    <lineage>
        <taxon>Bacteria</taxon>
        <taxon>Bacillati</taxon>
        <taxon>Actinomycetota</taxon>
        <taxon>Actinomycetes</taxon>
        <taxon>Propionibacteriales</taxon>
        <taxon>Nocardioidaceae</taxon>
        <taxon>Nocardioides</taxon>
    </lineage>
</organism>
<accession>A0A4Q2RVG7</accession>
<name>A0A4Q2RVG7_9ACTN</name>
<proteinExistence type="predicted"/>
<dbReference type="OrthoDB" id="10000757at2"/>
<keyword evidence="2" id="KW-1185">Reference proteome</keyword>
<dbReference type="Proteomes" id="UP000294071">
    <property type="component" value="Unassembled WGS sequence"/>
</dbReference>
<sequence length="167" mass="18514">MPVLNEELQRHPVDVSTPNGQLFAHLRWPDQIEITIDPGFAERRGDQETGEQLSRLARLLFAARAATYEGVKKQVLEPNVPHIERPRDIAYREAYEKLAVEASSNDGSVSVTCVGLQFWTVTVAPGSADRIGTSGIAQAATEAANKVVAELRQAVRDLRHETYKNHD</sequence>
<reference evidence="1 2" key="1">
    <citation type="submission" date="2019-01" db="EMBL/GenBank/DDBJ databases">
        <title>Novel species of Nocardioides.</title>
        <authorList>
            <person name="Liu Q."/>
            <person name="Xin Y.-H."/>
        </authorList>
    </citation>
    <scope>NUCLEOTIDE SEQUENCE [LARGE SCALE GENOMIC DNA]</scope>
    <source>
        <strain evidence="1 2">CGMCC 4.6882</strain>
    </source>
</reference>
<comment type="caution">
    <text evidence="1">The sequence shown here is derived from an EMBL/GenBank/DDBJ whole genome shotgun (WGS) entry which is preliminary data.</text>
</comment>
<dbReference type="AlphaFoldDB" id="A0A4Q2RVG7"/>
<dbReference type="EMBL" id="SDWT01000001">
    <property type="protein sequence ID" value="RYB93171.1"/>
    <property type="molecule type" value="Genomic_DNA"/>
</dbReference>